<proteinExistence type="predicted"/>
<dbReference type="Pfam" id="PF08447">
    <property type="entry name" value="PAS_3"/>
    <property type="match status" value="1"/>
</dbReference>
<dbReference type="Gene3D" id="3.30.450.20">
    <property type="entry name" value="PAS domain"/>
    <property type="match status" value="2"/>
</dbReference>
<evidence type="ECO:0000313" key="3">
    <source>
        <dbReference type="Proteomes" id="UP001479436"/>
    </source>
</evidence>
<sequence>MEKNFIAIYDLSPQRKILYLSDSVYDVLGYTPDELIGKNGFCLIPEEEIPGMHTFILYQEINDSIYSLLYGHSRTKDKKLITIEAAANCCYNMITTVISETDPKNHQSKAKAENVVYIDDHPNGQFKGAWKVQGSSASELQEADLPLAPIKLEPRVCMVLNRFTRKLTIMYCSVPASFILGIDPSKCTGSSFVSYIHPQDMNEVIQEIDRVKSTSCFGQTKFRFLSSDLGTIHVSLTITGSCDGLIAVLRRIS</sequence>
<dbReference type="InterPro" id="IPR013655">
    <property type="entry name" value="PAS_fold_3"/>
</dbReference>
<dbReference type="InterPro" id="IPR035965">
    <property type="entry name" value="PAS-like_dom_sf"/>
</dbReference>
<gene>
    <name evidence="2" type="ORF">K7432_004426</name>
</gene>
<comment type="caution">
    <text evidence="2">The sequence shown here is derived from an EMBL/GenBank/DDBJ whole genome shotgun (WGS) entry which is preliminary data.</text>
</comment>
<evidence type="ECO:0000313" key="2">
    <source>
        <dbReference type="EMBL" id="KAK9719978.1"/>
    </source>
</evidence>
<dbReference type="PROSITE" id="PS50112">
    <property type="entry name" value="PAS"/>
    <property type="match status" value="2"/>
</dbReference>
<dbReference type="InterPro" id="IPR000014">
    <property type="entry name" value="PAS"/>
</dbReference>
<feature type="domain" description="PAS" evidence="1">
    <location>
        <begin position="169"/>
        <end position="215"/>
    </location>
</feature>
<evidence type="ECO:0000259" key="1">
    <source>
        <dbReference type="PROSITE" id="PS50112"/>
    </source>
</evidence>
<protein>
    <recommendedName>
        <fullName evidence="1">PAS domain-containing protein</fullName>
    </recommendedName>
</protein>
<dbReference type="SUPFAM" id="SSF55785">
    <property type="entry name" value="PYP-like sensor domain (PAS domain)"/>
    <property type="match status" value="2"/>
</dbReference>
<name>A0ABR2W5K5_9FUNG</name>
<dbReference type="CDD" id="cd00130">
    <property type="entry name" value="PAS"/>
    <property type="match status" value="2"/>
</dbReference>
<dbReference type="EMBL" id="JASJQH010007028">
    <property type="protein sequence ID" value="KAK9719978.1"/>
    <property type="molecule type" value="Genomic_DNA"/>
</dbReference>
<accession>A0ABR2W5K5</accession>
<keyword evidence="3" id="KW-1185">Reference proteome</keyword>
<organism evidence="2 3">
    <name type="scientific">Basidiobolus ranarum</name>
    <dbReference type="NCBI Taxonomy" id="34480"/>
    <lineage>
        <taxon>Eukaryota</taxon>
        <taxon>Fungi</taxon>
        <taxon>Fungi incertae sedis</taxon>
        <taxon>Zoopagomycota</taxon>
        <taxon>Entomophthoromycotina</taxon>
        <taxon>Basidiobolomycetes</taxon>
        <taxon>Basidiobolales</taxon>
        <taxon>Basidiobolaceae</taxon>
        <taxon>Basidiobolus</taxon>
    </lineage>
</organism>
<reference evidence="2 3" key="1">
    <citation type="submission" date="2023-04" db="EMBL/GenBank/DDBJ databases">
        <title>Genome of Basidiobolus ranarum AG-B5.</title>
        <authorList>
            <person name="Stajich J.E."/>
            <person name="Carter-House D."/>
            <person name="Gryganskyi A."/>
        </authorList>
    </citation>
    <scope>NUCLEOTIDE SEQUENCE [LARGE SCALE GENOMIC DNA]</scope>
    <source>
        <strain evidence="2 3">AG-B5</strain>
    </source>
</reference>
<feature type="domain" description="PAS" evidence="1">
    <location>
        <begin position="1"/>
        <end position="64"/>
    </location>
</feature>
<dbReference type="Proteomes" id="UP001479436">
    <property type="component" value="Unassembled WGS sequence"/>
</dbReference>